<sequence>LVVVDQAYYEFVEDPHYAQLREDILAGRPVIMVRTLSKIYALAALRIGWAAAPLPIIQALRTVRQPFSVNRVAYMAAQGALTDQEYVAKVRQETVAARAFMADQFSQRGYSFWPSHANFITIDLHDDAEKWARQLEMMGYVTRPATSFGLPHHLRVTVAPIPILEGFFNAFDRVRER</sequence>
<gene>
    <name evidence="5" type="ORF">C7B47_16150</name>
</gene>
<dbReference type="InterPro" id="IPR015421">
    <property type="entry name" value="PyrdxlP-dep_Trfase_major"/>
</dbReference>
<evidence type="ECO:0000256" key="3">
    <source>
        <dbReference type="ARBA" id="ARBA00022898"/>
    </source>
</evidence>
<dbReference type="InterPro" id="IPR050106">
    <property type="entry name" value="HistidinolP_aminotransfase"/>
</dbReference>
<name>A0A2T2WLF4_SULTH</name>
<dbReference type="EMBL" id="PXYX01000075">
    <property type="protein sequence ID" value="PSR23074.1"/>
    <property type="molecule type" value="Genomic_DNA"/>
</dbReference>
<evidence type="ECO:0000256" key="2">
    <source>
        <dbReference type="ARBA" id="ARBA00022679"/>
    </source>
</evidence>
<feature type="non-terminal residue" evidence="5">
    <location>
        <position position="1"/>
    </location>
</feature>
<dbReference type="Pfam" id="PF00155">
    <property type="entry name" value="Aminotran_1_2"/>
    <property type="match status" value="1"/>
</dbReference>
<evidence type="ECO:0000313" key="5">
    <source>
        <dbReference type="EMBL" id="PSR23074.1"/>
    </source>
</evidence>
<dbReference type="Proteomes" id="UP000242705">
    <property type="component" value="Unassembled WGS sequence"/>
</dbReference>
<reference evidence="5 6" key="1">
    <citation type="journal article" date="2014" name="BMC Genomics">
        <title>Comparison of environmental and isolate Sulfobacillus genomes reveals diverse carbon, sulfur, nitrogen, and hydrogen metabolisms.</title>
        <authorList>
            <person name="Justice N.B."/>
            <person name="Norman A."/>
            <person name="Brown C.T."/>
            <person name="Singh A."/>
            <person name="Thomas B.C."/>
            <person name="Banfield J.F."/>
        </authorList>
    </citation>
    <scope>NUCLEOTIDE SEQUENCE [LARGE SCALE GENOMIC DNA]</scope>
    <source>
        <strain evidence="5">AMDSBA5</strain>
    </source>
</reference>
<evidence type="ECO:0000256" key="1">
    <source>
        <dbReference type="ARBA" id="ARBA00022576"/>
    </source>
</evidence>
<evidence type="ECO:0000259" key="4">
    <source>
        <dbReference type="Pfam" id="PF00155"/>
    </source>
</evidence>
<keyword evidence="3" id="KW-0663">Pyridoxal phosphate</keyword>
<keyword evidence="1" id="KW-0032">Aminotransferase</keyword>
<dbReference type="GO" id="GO:0008483">
    <property type="term" value="F:transaminase activity"/>
    <property type="evidence" value="ECO:0007669"/>
    <property type="project" value="UniProtKB-KW"/>
</dbReference>
<dbReference type="SUPFAM" id="SSF53383">
    <property type="entry name" value="PLP-dependent transferases"/>
    <property type="match status" value="1"/>
</dbReference>
<keyword evidence="2" id="KW-0808">Transferase</keyword>
<dbReference type="Gene3D" id="3.90.1150.10">
    <property type="entry name" value="Aspartate Aminotransferase, domain 1"/>
    <property type="match status" value="1"/>
</dbReference>
<dbReference type="PANTHER" id="PTHR43643">
    <property type="entry name" value="HISTIDINOL-PHOSPHATE AMINOTRANSFERASE 2"/>
    <property type="match status" value="1"/>
</dbReference>
<dbReference type="CDD" id="cd00609">
    <property type="entry name" value="AAT_like"/>
    <property type="match status" value="1"/>
</dbReference>
<dbReference type="InterPro" id="IPR004839">
    <property type="entry name" value="Aminotransferase_I/II_large"/>
</dbReference>
<dbReference type="Gene3D" id="3.40.640.10">
    <property type="entry name" value="Type I PLP-dependent aspartate aminotransferase-like (Major domain)"/>
    <property type="match status" value="1"/>
</dbReference>
<dbReference type="InterPro" id="IPR015424">
    <property type="entry name" value="PyrdxlP-dep_Trfase"/>
</dbReference>
<organism evidence="5 6">
    <name type="scientific">Sulfobacillus thermosulfidooxidans</name>
    <dbReference type="NCBI Taxonomy" id="28034"/>
    <lineage>
        <taxon>Bacteria</taxon>
        <taxon>Bacillati</taxon>
        <taxon>Bacillota</taxon>
        <taxon>Clostridia</taxon>
        <taxon>Eubacteriales</taxon>
        <taxon>Clostridiales Family XVII. Incertae Sedis</taxon>
        <taxon>Sulfobacillus</taxon>
    </lineage>
</organism>
<dbReference type="PANTHER" id="PTHR43643:SF3">
    <property type="entry name" value="HISTIDINOL-PHOSPHATE AMINOTRANSFERASE"/>
    <property type="match status" value="1"/>
</dbReference>
<accession>A0A2T2WLF4</accession>
<comment type="caution">
    <text evidence="5">The sequence shown here is derived from an EMBL/GenBank/DDBJ whole genome shotgun (WGS) entry which is preliminary data.</text>
</comment>
<dbReference type="GO" id="GO:0030170">
    <property type="term" value="F:pyridoxal phosphate binding"/>
    <property type="evidence" value="ECO:0007669"/>
    <property type="project" value="InterPro"/>
</dbReference>
<feature type="domain" description="Aminotransferase class I/classII large" evidence="4">
    <location>
        <begin position="1"/>
        <end position="159"/>
    </location>
</feature>
<dbReference type="InterPro" id="IPR015422">
    <property type="entry name" value="PyrdxlP-dep_Trfase_small"/>
</dbReference>
<dbReference type="AlphaFoldDB" id="A0A2T2WLF4"/>
<protein>
    <submittedName>
        <fullName evidence="5">Histidinol-phosphate transaminase</fullName>
    </submittedName>
</protein>
<proteinExistence type="predicted"/>
<evidence type="ECO:0000313" key="6">
    <source>
        <dbReference type="Proteomes" id="UP000242705"/>
    </source>
</evidence>